<evidence type="ECO:0000313" key="11">
    <source>
        <dbReference type="Proteomes" id="UP000248790"/>
    </source>
</evidence>
<keyword evidence="2" id="KW-0433">Leucine-rich repeat</keyword>
<evidence type="ECO:0000256" key="6">
    <source>
        <dbReference type="ARBA" id="ARBA00022989"/>
    </source>
</evidence>
<dbReference type="SMART" id="SM00710">
    <property type="entry name" value="PbH1"/>
    <property type="match status" value="5"/>
</dbReference>
<dbReference type="Gene3D" id="2.60.40.710">
    <property type="entry name" value="Endoglucanase-like"/>
    <property type="match status" value="2"/>
</dbReference>
<dbReference type="PROSITE" id="PS51172">
    <property type="entry name" value="CBM3"/>
    <property type="match status" value="2"/>
</dbReference>
<accession>A0A327WQ88</accession>
<evidence type="ECO:0000259" key="9">
    <source>
        <dbReference type="PROSITE" id="PS51172"/>
    </source>
</evidence>
<feature type="region of interest" description="Disordered" evidence="8">
    <location>
        <begin position="1235"/>
        <end position="1256"/>
    </location>
</feature>
<evidence type="ECO:0000256" key="8">
    <source>
        <dbReference type="SAM" id="MobiDB-lite"/>
    </source>
</evidence>
<dbReference type="SMART" id="SM00369">
    <property type="entry name" value="LRR_TYP"/>
    <property type="match status" value="8"/>
</dbReference>
<evidence type="ECO:0000256" key="7">
    <source>
        <dbReference type="ARBA" id="ARBA00023136"/>
    </source>
</evidence>
<dbReference type="SUPFAM" id="SSF49384">
    <property type="entry name" value="Carbohydrate-binding domain"/>
    <property type="match status" value="2"/>
</dbReference>
<dbReference type="Pfam" id="PF23598">
    <property type="entry name" value="LRR_14"/>
    <property type="match status" value="1"/>
</dbReference>
<comment type="subcellular location">
    <subcellularLocation>
        <location evidence="1">Membrane</location>
    </subcellularLocation>
</comment>
<dbReference type="SUPFAM" id="SSF52047">
    <property type="entry name" value="RNI-like"/>
    <property type="match status" value="1"/>
</dbReference>
<dbReference type="InterPro" id="IPR055414">
    <property type="entry name" value="LRR_R13L4/SHOC2-like"/>
</dbReference>
<dbReference type="GO" id="GO:0005975">
    <property type="term" value="P:carbohydrate metabolic process"/>
    <property type="evidence" value="ECO:0007669"/>
    <property type="project" value="InterPro"/>
</dbReference>
<dbReference type="RefSeq" id="WP_111630545.1">
    <property type="nucleotide sequence ID" value="NZ_QLMC01000006.1"/>
</dbReference>
<name>A0A327WQ88_LARAB</name>
<dbReference type="EMBL" id="QLMC01000006">
    <property type="protein sequence ID" value="RAJ93002.1"/>
    <property type="molecule type" value="Genomic_DNA"/>
</dbReference>
<dbReference type="Pfam" id="PF00560">
    <property type="entry name" value="LRR_1"/>
    <property type="match status" value="2"/>
</dbReference>
<dbReference type="Gene3D" id="3.80.10.10">
    <property type="entry name" value="Ribonuclease Inhibitor"/>
    <property type="match status" value="4"/>
</dbReference>
<dbReference type="InterPro" id="IPR001611">
    <property type="entry name" value="Leu-rich_rpt"/>
</dbReference>
<dbReference type="GO" id="GO:0030248">
    <property type="term" value="F:cellulose binding"/>
    <property type="evidence" value="ECO:0007669"/>
    <property type="project" value="InterPro"/>
</dbReference>
<evidence type="ECO:0000256" key="3">
    <source>
        <dbReference type="ARBA" id="ARBA00022692"/>
    </source>
</evidence>
<dbReference type="InterPro" id="IPR015943">
    <property type="entry name" value="WD40/YVTN_repeat-like_dom_sf"/>
</dbReference>
<dbReference type="InterPro" id="IPR003591">
    <property type="entry name" value="Leu-rich_rpt_typical-subtyp"/>
</dbReference>
<keyword evidence="5" id="KW-0677">Repeat</keyword>
<dbReference type="InterPro" id="IPR006626">
    <property type="entry name" value="PbH1"/>
</dbReference>
<dbReference type="Proteomes" id="UP000248790">
    <property type="component" value="Unassembled WGS sequence"/>
</dbReference>
<protein>
    <submittedName>
        <fullName evidence="10">Leucine-rich repeat (LRR) protein</fullName>
    </submittedName>
</protein>
<evidence type="ECO:0000256" key="1">
    <source>
        <dbReference type="ARBA" id="ARBA00004370"/>
    </source>
</evidence>
<feature type="compositionally biased region" description="Pro residues" evidence="8">
    <location>
        <begin position="1235"/>
        <end position="1248"/>
    </location>
</feature>
<evidence type="ECO:0000313" key="10">
    <source>
        <dbReference type="EMBL" id="RAJ93002.1"/>
    </source>
</evidence>
<dbReference type="FunFam" id="3.80.10.10:FF:000383">
    <property type="entry name" value="Leucine-rich repeat receptor protein kinase EMS1"/>
    <property type="match status" value="1"/>
</dbReference>
<dbReference type="OrthoDB" id="1523346at2"/>
<keyword evidence="7" id="KW-0472">Membrane</keyword>
<keyword evidence="4" id="KW-0732">Signal</keyword>
<dbReference type="Pfam" id="PF08263">
    <property type="entry name" value="LRRNT_2"/>
    <property type="match status" value="2"/>
</dbReference>
<evidence type="ECO:0000256" key="4">
    <source>
        <dbReference type="ARBA" id="ARBA00022729"/>
    </source>
</evidence>
<dbReference type="FunFam" id="3.80.10.10:FF:000129">
    <property type="entry name" value="Leucine-rich repeat receptor-like kinase"/>
    <property type="match status" value="1"/>
</dbReference>
<keyword evidence="3" id="KW-0812">Transmembrane</keyword>
<keyword evidence="11" id="KW-1185">Reference proteome</keyword>
<comment type="caution">
    <text evidence="10">The sequence shown here is derived from an EMBL/GenBank/DDBJ whole genome shotgun (WGS) entry which is preliminary data.</text>
</comment>
<keyword evidence="6" id="KW-1133">Transmembrane helix</keyword>
<dbReference type="InterPro" id="IPR032675">
    <property type="entry name" value="LRR_dom_sf"/>
</dbReference>
<sequence>MPLSLHVKSLFNRLRQSGLLGWALVLAATSSLSYAHVPVSNPGDQPIGSYAPDRRAHDADLVPAEDNTAEGPSYSRFTNRTLANFRVYGVYAQGNTVYAATSGGLSISTNGGQHFTNRTTDHGLGHNRVYGVYTQGNTVYAATYRGLSISTDGGQHFTTRTTADGLGYKRVYGVYAQGNTIYAATEGGLSISTDGGQRFTNYTTADGLGRNVVLGVYVQDNTVYAATEGGLSLGMPSPTLTDLTASPGSVCAGQPIRFSASMSHTSGPYSYTLAGGGSSLSGTSSSGDFNQTLTAVNAGQQTFTLTVQASTGSAVATTSLTVGSHPDYQPLVDLYNSTNGPGWTNQTNWLSGCDPCNGWYGVKCSGGRVTELSLSKNGLDGRIPESIGNLTNLQRLSFYINQLSGTIPASLSKLTNLQTLMLSYNQLSGSIPESVGKLTNLQSLQLEHNQLSGPIPSSLGNLINVTYLRLDHNQLSGPIPESLGSLGSKTRVHTIDLSNNQLSGCYPASLSAFCRATDKFFYNNAGLPDGGSMEGFRTFCATGNGIHPDYQPLVDLYNSTNGPGWTNQTNWLSGCDPCRWQGVTCSEGRVTGLSLRGNGISGTIPESLSSLTNLQQLLLDNNQLSGSIPTSLGNLTQLQSLLLNNNQFTGSIPTSLGNLTNLEYLYLYGNQLSGSIPESLGNLTRLQYLMLDRNQLSGPIPASLANLTRLKELLLQNNQLSGCYPASLTALCGIQTKNFSGNVGLPDKGSEAGFSAFCATGKGSDAFVPTATASVSSLCVGGVVSLSTTGGSTYSWTAPTGAVLTGSASSSVVSASLTAPGEQTFTVVVNQGGTCSQTATVTVTADSQPPMASLTTSGEISCTNPSITLTAMPATGFTYAFSSGTTQLDGGNTAKVTQAGAYSVVLTSPNGCTATASVEVTGSCVPTLAKLSVWHQDGDNNQPQNNTIKPTLQLVNEGTAPIPYSEITLRYWLTVEDFAPLTNLTVYSAPLGTDKVRMKYVQLDQPRQGALGYVEYSFDASAGHLAAGASSGPIQSGIGKQNLTYLNESDDYSYSKNTSLTKTQKITLYLNGKLLGGQEPPTVSPVQKLKVASQNRSAATTNSINTYVKLYNEGNRPISYQYLTIVYWLTADSPAPLNFLLDYAWLGQANLKGKLVRIPNALEAADSYLEISFDAGLGQLYPFSNTGDIQYRLTKSDGSVFYQPGDYSYQSANSMLDNSRMSVYLDGVRVYGSEPPFPSSPYSPPSPASPKARLAADESGQELKVTVLGNPIQGDDLVVEVEGAQGQPLRLLLTDLQGRIIGQHQVMGQSAKERHVLSVAGQSPGTLLLRVSTPTQFQTLKVIKVQ</sequence>
<dbReference type="GO" id="GO:0016020">
    <property type="term" value="C:membrane"/>
    <property type="evidence" value="ECO:0007669"/>
    <property type="project" value="UniProtKB-SubCell"/>
</dbReference>
<reference evidence="10 11" key="1">
    <citation type="submission" date="2018-06" db="EMBL/GenBank/DDBJ databases">
        <title>Genomic Encyclopedia of Archaeal and Bacterial Type Strains, Phase II (KMG-II): from individual species to whole genera.</title>
        <authorList>
            <person name="Goeker M."/>
        </authorList>
    </citation>
    <scope>NUCLEOTIDE SEQUENCE [LARGE SCALE GENOMIC DNA]</scope>
    <source>
        <strain evidence="10 11">DSM 21851</strain>
    </source>
</reference>
<dbReference type="SMART" id="SM00365">
    <property type="entry name" value="LRR_SD22"/>
    <property type="match status" value="5"/>
</dbReference>
<dbReference type="InterPro" id="IPR013210">
    <property type="entry name" value="LRR_N_plant-typ"/>
</dbReference>
<dbReference type="SMART" id="SM01067">
    <property type="entry name" value="CBM_3"/>
    <property type="match status" value="2"/>
</dbReference>
<dbReference type="InterPro" id="IPR013783">
    <property type="entry name" value="Ig-like_fold"/>
</dbReference>
<dbReference type="Pfam" id="PF00942">
    <property type="entry name" value="CBM_3"/>
    <property type="match status" value="2"/>
</dbReference>
<organism evidence="10 11">
    <name type="scientific">Larkinella arboricola</name>
    <dbReference type="NCBI Taxonomy" id="643671"/>
    <lineage>
        <taxon>Bacteria</taxon>
        <taxon>Pseudomonadati</taxon>
        <taxon>Bacteroidota</taxon>
        <taxon>Cytophagia</taxon>
        <taxon>Cytophagales</taxon>
        <taxon>Spirosomataceae</taxon>
        <taxon>Larkinella</taxon>
    </lineage>
</organism>
<dbReference type="Pfam" id="PF13855">
    <property type="entry name" value="LRR_8"/>
    <property type="match status" value="1"/>
</dbReference>
<gene>
    <name evidence="10" type="ORF">LX87_04514</name>
</gene>
<proteinExistence type="predicted"/>
<feature type="domain" description="CBM3" evidence="9">
    <location>
        <begin position="1084"/>
        <end position="1236"/>
    </location>
</feature>
<dbReference type="Gene3D" id="2.60.40.10">
    <property type="entry name" value="Immunoglobulins"/>
    <property type="match status" value="1"/>
</dbReference>
<dbReference type="PANTHER" id="PTHR47988">
    <property type="entry name" value="SOMATIC EMBRYOGENESIS RECEPTOR KINASE 1"/>
    <property type="match status" value="1"/>
</dbReference>
<dbReference type="FunFam" id="3.80.10.10:FF:000095">
    <property type="entry name" value="LRR receptor-like serine/threonine-protein kinase GSO1"/>
    <property type="match status" value="1"/>
</dbReference>
<dbReference type="InterPro" id="IPR001956">
    <property type="entry name" value="CBM3"/>
</dbReference>
<dbReference type="InterPro" id="IPR036966">
    <property type="entry name" value="CBM3_sf"/>
</dbReference>
<evidence type="ECO:0000256" key="2">
    <source>
        <dbReference type="ARBA" id="ARBA00022614"/>
    </source>
</evidence>
<dbReference type="InterPro" id="IPR008965">
    <property type="entry name" value="CBM2/CBM3_carb-bd_dom_sf"/>
</dbReference>
<dbReference type="SUPFAM" id="SSF110296">
    <property type="entry name" value="Oligoxyloglucan reducing end-specific cellobiohydrolase"/>
    <property type="match status" value="1"/>
</dbReference>
<feature type="domain" description="CBM3" evidence="9">
    <location>
        <begin position="928"/>
        <end position="1081"/>
    </location>
</feature>
<evidence type="ECO:0000256" key="5">
    <source>
        <dbReference type="ARBA" id="ARBA00022737"/>
    </source>
</evidence>
<dbReference type="Gene3D" id="2.130.10.10">
    <property type="entry name" value="YVTN repeat-like/Quinoprotein amine dehydrogenase"/>
    <property type="match status" value="1"/>
</dbReference>